<dbReference type="Proteomes" id="UP000559885">
    <property type="component" value="Unassembled WGS sequence"/>
</dbReference>
<comment type="caution">
    <text evidence="2">The sequence shown here is derived from an EMBL/GenBank/DDBJ whole genome shotgun (WGS) entry which is preliminary data.</text>
</comment>
<protein>
    <submittedName>
        <fullName evidence="2">N-acetyltransferase</fullName>
    </submittedName>
</protein>
<dbReference type="Gene3D" id="3.40.630.30">
    <property type="match status" value="1"/>
</dbReference>
<dbReference type="InterPro" id="IPR000182">
    <property type="entry name" value="GNAT_dom"/>
</dbReference>
<dbReference type="InterPro" id="IPR016181">
    <property type="entry name" value="Acyl_CoA_acyltransferase"/>
</dbReference>
<accession>A0A841ZSC6</accession>
<gene>
    <name evidence="2" type="ORF">HB912_12445</name>
</gene>
<dbReference type="EMBL" id="JAARRM010000007">
    <property type="protein sequence ID" value="MBC1522457.1"/>
    <property type="molecule type" value="Genomic_DNA"/>
</dbReference>
<keyword evidence="2" id="KW-0808">Transferase</keyword>
<name>A0A841ZSC6_9LIST</name>
<dbReference type="AlphaFoldDB" id="A0A841ZSC6"/>
<evidence type="ECO:0000259" key="1">
    <source>
        <dbReference type="PROSITE" id="PS51186"/>
    </source>
</evidence>
<dbReference type="RefSeq" id="WP_185375026.1">
    <property type="nucleotide sequence ID" value="NZ_JAARRM010000007.1"/>
</dbReference>
<evidence type="ECO:0000313" key="2">
    <source>
        <dbReference type="EMBL" id="MBC1522457.1"/>
    </source>
</evidence>
<dbReference type="CDD" id="cd04301">
    <property type="entry name" value="NAT_SF"/>
    <property type="match status" value="1"/>
</dbReference>
<organism evidence="2 3">
    <name type="scientific">Listeria aquatica</name>
    <dbReference type="NCBI Taxonomy" id="1494960"/>
    <lineage>
        <taxon>Bacteria</taxon>
        <taxon>Bacillati</taxon>
        <taxon>Bacillota</taxon>
        <taxon>Bacilli</taxon>
        <taxon>Bacillales</taxon>
        <taxon>Listeriaceae</taxon>
        <taxon>Listeria</taxon>
    </lineage>
</organism>
<feature type="domain" description="N-acetyltransferase" evidence="1">
    <location>
        <begin position="1"/>
        <end position="151"/>
    </location>
</feature>
<evidence type="ECO:0000313" key="3">
    <source>
        <dbReference type="Proteomes" id="UP000559885"/>
    </source>
</evidence>
<proteinExistence type="predicted"/>
<sequence length="172" mass="18992">MKIRLEKYVDRASIRALLEDAFPSPLEADLVEKLRETEAYLPELALVAELESGEVAGFLLLTKASIAQEKQNPEILVLAPLAVLTSKKHQGIGSKLVEAGITSARKARFPGISVLGHASFYSRFGFQKAKTYGIEAPFPVDEEHWMVLGLPEQNLEGLAGKLIYPQPFLEME</sequence>
<dbReference type="GO" id="GO:0016747">
    <property type="term" value="F:acyltransferase activity, transferring groups other than amino-acyl groups"/>
    <property type="evidence" value="ECO:0007669"/>
    <property type="project" value="InterPro"/>
</dbReference>
<dbReference type="SUPFAM" id="SSF55729">
    <property type="entry name" value="Acyl-CoA N-acyltransferases (Nat)"/>
    <property type="match status" value="1"/>
</dbReference>
<reference evidence="2 3" key="1">
    <citation type="submission" date="2020-03" db="EMBL/GenBank/DDBJ databases">
        <title>Soil Listeria distribution.</title>
        <authorList>
            <person name="Liao J."/>
            <person name="Wiedmann M."/>
        </authorList>
    </citation>
    <scope>NUCLEOTIDE SEQUENCE [LARGE SCALE GENOMIC DNA]</scope>
    <source>
        <strain evidence="2 3">FSL L7-1507</strain>
    </source>
</reference>
<dbReference type="Pfam" id="PF13508">
    <property type="entry name" value="Acetyltransf_7"/>
    <property type="match status" value="1"/>
</dbReference>
<dbReference type="PROSITE" id="PS51186">
    <property type="entry name" value="GNAT"/>
    <property type="match status" value="1"/>
</dbReference>